<dbReference type="PROSITE" id="PS50104">
    <property type="entry name" value="TIR"/>
    <property type="match status" value="1"/>
</dbReference>
<dbReference type="GeneID" id="132803977"/>
<gene>
    <name evidence="7" type="primary">LOC132803977</name>
</gene>
<evidence type="ECO:0000256" key="2">
    <source>
        <dbReference type="ARBA" id="ARBA00022801"/>
    </source>
</evidence>
<feature type="domain" description="TIR" evidence="5">
    <location>
        <begin position="13"/>
        <end position="160"/>
    </location>
</feature>
<dbReference type="SMART" id="SM00255">
    <property type="entry name" value="TIR"/>
    <property type="match status" value="1"/>
</dbReference>
<dbReference type="EC" id="3.2.2.6" evidence="1"/>
<dbReference type="RefSeq" id="XP_060673830.1">
    <property type="nucleotide sequence ID" value="XM_060817847.1"/>
</dbReference>
<dbReference type="PANTHER" id="PTHR32009:SF39">
    <property type="entry name" value="TIR DOMAIN-CONTAINING PROTEIN"/>
    <property type="match status" value="1"/>
</dbReference>
<dbReference type="InterPro" id="IPR035897">
    <property type="entry name" value="Toll_tir_struct_dom_sf"/>
</dbReference>
<comment type="catalytic activity">
    <reaction evidence="4">
        <text>NAD(+) + H2O = ADP-D-ribose + nicotinamide + H(+)</text>
        <dbReference type="Rhea" id="RHEA:16301"/>
        <dbReference type="ChEBI" id="CHEBI:15377"/>
        <dbReference type="ChEBI" id="CHEBI:15378"/>
        <dbReference type="ChEBI" id="CHEBI:17154"/>
        <dbReference type="ChEBI" id="CHEBI:57540"/>
        <dbReference type="ChEBI" id="CHEBI:57967"/>
        <dbReference type="EC" id="3.2.2.6"/>
    </reaction>
    <physiologicalReaction direction="left-to-right" evidence="4">
        <dbReference type="Rhea" id="RHEA:16302"/>
    </physiologicalReaction>
</comment>
<evidence type="ECO:0000256" key="3">
    <source>
        <dbReference type="ARBA" id="ARBA00023027"/>
    </source>
</evidence>
<evidence type="ECO:0000256" key="1">
    <source>
        <dbReference type="ARBA" id="ARBA00011982"/>
    </source>
</evidence>
<dbReference type="InterPro" id="IPR000157">
    <property type="entry name" value="TIR_dom"/>
</dbReference>
<evidence type="ECO:0000259" key="5">
    <source>
        <dbReference type="PROSITE" id="PS50104"/>
    </source>
</evidence>
<keyword evidence="2" id="KW-0378">Hydrolase</keyword>
<organism evidence="6 7">
    <name type="scientific">Ziziphus jujuba</name>
    <name type="common">Chinese jujube</name>
    <name type="synonym">Ziziphus sativa</name>
    <dbReference type="NCBI Taxonomy" id="326968"/>
    <lineage>
        <taxon>Eukaryota</taxon>
        <taxon>Viridiplantae</taxon>
        <taxon>Streptophyta</taxon>
        <taxon>Embryophyta</taxon>
        <taxon>Tracheophyta</taxon>
        <taxon>Spermatophyta</taxon>
        <taxon>Magnoliopsida</taxon>
        <taxon>eudicotyledons</taxon>
        <taxon>Gunneridae</taxon>
        <taxon>Pentapetalae</taxon>
        <taxon>rosids</taxon>
        <taxon>fabids</taxon>
        <taxon>Rosales</taxon>
        <taxon>Rhamnaceae</taxon>
        <taxon>Paliureae</taxon>
        <taxon>Ziziphus</taxon>
    </lineage>
</organism>
<accession>A0ABM4AAT4</accession>
<keyword evidence="3" id="KW-0520">NAD</keyword>
<dbReference type="PANTHER" id="PTHR32009">
    <property type="entry name" value="TMV RESISTANCE PROTEIN N-LIKE"/>
    <property type="match status" value="1"/>
</dbReference>
<keyword evidence="6" id="KW-1185">Reference proteome</keyword>
<dbReference type="Proteomes" id="UP001652623">
    <property type="component" value="Chromosome 6"/>
</dbReference>
<name>A0ABM4AAT4_ZIZJJ</name>
<evidence type="ECO:0000313" key="6">
    <source>
        <dbReference type="Proteomes" id="UP001652623"/>
    </source>
</evidence>
<sequence>MAATSSSSYSSQEKYEVFLDFRGEDTRDRFSGHLYHALRQKHILTYKDDENLESGHEISKIMEAIRESKICIIVFSQDFASSTWCLDEVVRILDCKRDGNDFIITIVYEIDPSIVRKQNKSYAYAFTKHEERFKASMDKVQRWRDALKEVAGLSGHKNKA</sequence>
<evidence type="ECO:0000313" key="7">
    <source>
        <dbReference type="RefSeq" id="XP_060673830.1"/>
    </source>
</evidence>
<proteinExistence type="predicted"/>
<dbReference type="SUPFAM" id="SSF52200">
    <property type="entry name" value="Toll/Interleukin receptor TIR domain"/>
    <property type="match status" value="1"/>
</dbReference>
<evidence type="ECO:0000256" key="4">
    <source>
        <dbReference type="ARBA" id="ARBA00047304"/>
    </source>
</evidence>
<dbReference type="Gene3D" id="3.40.50.10140">
    <property type="entry name" value="Toll/interleukin-1 receptor homology (TIR) domain"/>
    <property type="match status" value="1"/>
</dbReference>
<protein>
    <recommendedName>
        <fullName evidence="1">ADP-ribosyl cyclase/cyclic ADP-ribose hydrolase</fullName>
        <ecNumber evidence="1">3.2.2.6</ecNumber>
    </recommendedName>
</protein>
<reference evidence="7" key="1">
    <citation type="submission" date="2025-08" db="UniProtKB">
        <authorList>
            <consortium name="RefSeq"/>
        </authorList>
    </citation>
    <scope>IDENTIFICATION</scope>
    <source>
        <tissue evidence="7">Seedling</tissue>
    </source>
</reference>
<dbReference type="Pfam" id="PF01582">
    <property type="entry name" value="TIR"/>
    <property type="match status" value="1"/>
</dbReference>